<feature type="region of interest" description="Disordered" evidence="1">
    <location>
        <begin position="1"/>
        <end position="35"/>
    </location>
</feature>
<dbReference type="RefSeq" id="WP_171087344.1">
    <property type="nucleotide sequence ID" value="NZ_BNBU01000006.1"/>
</dbReference>
<dbReference type="AlphaFoldDB" id="A0A7Y7BAL2"/>
<gene>
    <name evidence="2" type="ORF">HG542_31005</name>
</gene>
<protein>
    <submittedName>
        <fullName evidence="2">Uncharacterized protein</fullName>
    </submittedName>
</protein>
<keyword evidence="3" id="KW-1185">Reference proteome</keyword>
<comment type="caution">
    <text evidence="2">The sequence shown here is derived from an EMBL/GenBank/DDBJ whole genome shotgun (WGS) entry which is preliminary data.</text>
</comment>
<evidence type="ECO:0000256" key="1">
    <source>
        <dbReference type="SAM" id="MobiDB-lite"/>
    </source>
</evidence>
<sequence>MYQTVPKPTRSQRPTPSGAVRSGPARTAEPALPQDGAAWLRPADDGAAFAASLIGRTDQELDQLAARFADRQENERLRTVLHSRARQAAARAADPVAEIGGFHRRAADLRAELADMEEAEQWLARKRAKRRPPVVRWLYDWIYSAGDLAGLRAQAGALRPRLARAEAELEGVDSPEGRKAISALHIAQRCSPDRDTSWIATVRQDQLGRTERFLTDRLAELAGTGHPTDALERARSDVQDAGRALAVYSRIARQGTDGLLHDRQTMEEMLGRLRRTRNALEKACAKRRWGGLPSWLGGGGGKQDALRSSLDKTRENITIVEGRLAELDHCARIVADERYAPLMARGAHVHSLLALTGRVAA</sequence>
<dbReference type="EMBL" id="JABBXF010000104">
    <property type="protein sequence ID" value="NVK82047.1"/>
    <property type="molecule type" value="Genomic_DNA"/>
</dbReference>
<reference evidence="2 3" key="1">
    <citation type="submission" date="2020-04" db="EMBL/GenBank/DDBJ databases">
        <title>Draft Genome Sequence of Streptomyces morookaense DSM 40503, an 8-azaguanine-producing strain.</title>
        <authorList>
            <person name="Qi J."/>
            <person name="Gao J.-M."/>
        </authorList>
    </citation>
    <scope>NUCLEOTIDE SEQUENCE [LARGE SCALE GENOMIC DNA]</scope>
    <source>
        <strain evidence="2 3">DSM 40503</strain>
    </source>
</reference>
<dbReference type="Proteomes" id="UP000587462">
    <property type="component" value="Unassembled WGS sequence"/>
</dbReference>
<evidence type="ECO:0000313" key="2">
    <source>
        <dbReference type="EMBL" id="NVK82047.1"/>
    </source>
</evidence>
<accession>A0A7Y7BAL2</accession>
<organism evidence="2 3">
    <name type="scientific">Streptomyces morookaense</name>
    <name type="common">Streptoverticillium morookaense</name>
    <dbReference type="NCBI Taxonomy" id="1970"/>
    <lineage>
        <taxon>Bacteria</taxon>
        <taxon>Bacillati</taxon>
        <taxon>Actinomycetota</taxon>
        <taxon>Actinomycetes</taxon>
        <taxon>Kitasatosporales</taxon>
        <taxon>Streptomycetaceae</taxon>
        <taxon>Streptomyces</taxon>
    </lineage>
</organism>
<evidence type="ECO:0000313" key="3">
    <source>
        <dbReference type="Proteomes" id="UP000587462"/>
    </source>
</evidence>
<proteinExistence type="predicted"/>
<name>A0A7Y7BAL2_STRMO</name>